<accession>A0AAE0IWC8</accession>
<feature type="region of interest" description="Disordered" evidence="1">
    <location>
        <begin position="380"/>
        <end position="578"/>
    </location>
</feature>
<evidence type="ECO:0000259" key="2">
    <source>
        <dbReference type="PROSITE" id="PS50090"/>
    </source>
</evidence>
<feature type="compositionally biased region" description="Basic and acidic residues" evidence="1">
    <location>
        <begin position="565"/>
        <end position="578"/>
    </location>
</feature>
<feature type="region of interest" description="Disordered" evidence="1">
    <location>
        <begin position="325"/>
        <end position="345"/>
    </location>
</feature>
<keyword evidence="4" id="KW-1185">Reference proteome</keyword>
<feature type="compositionally biased region" description="Polar residues" evidence="1">
    <location>
        <begin position="235"/>
        <end position="244"/>
    </location>
</feature>
<evidence type="ECO:0000313" key="3">
    <source>
        <dbReference type="EMBL" id="KAK3332369.1"/>
    </source>
</evidence>
<dbReference type="EMBL" id="JAUEPO010000002">
    <property type="protein sequence ID" value="KAK3332369.1"/>
    <property type="molecule type" value="Genomic_DNA"/>
</dbReference>
<feature type="compositionally biased region" description="Low complexity" evidence="1">
    <location>
        <begin position="544"/>
        <end position="556"/>
    </location>
</feature>
<organism evidence="3 4">
    <name type="scientific">Cercophora scortea</name>
    <dbReference type="NCBI Taxonomy" id="314031"/>
    <lineage>
        <taxon>Eukaryota</taxon>
        <taxon>Fungi</taxon>
        <taxon>Dikarya</taxon>
        <taxon>Ascomycota</taxon>
        <taxon>Pezizomycotina</taxon>
        <taxon>Sordariomycetes</taxon>
        <taxon>Sordariomycetidae</taxon>
        <taxon>Sordariales</taxon>
        <taxon>Lasiosphaeriaceae</taxon>
        <taxon>Cercophora</taxon>
    </lineage>
</organism>
<feature type="compositionally biased region" description="Polar residues" evidence="1">
    <location>
        <begin position="484"/>
        <end position="502"/>
    </location>
</feature>
<gene>
    <name evidence="3" type="ORF">B0T19DRAFT_457022</name>
</gene>
<evidence type="ECO:0000256" key="1">
    <source>
        <dbReference type="SAM" id="MobiDB-lite"/>
    </source>
</evidence>
<feature type="domain" description="Myb-like" evidence="2">
    <location>
        <begin position="620"/>
        <end position="690"/>
    </location>
</feature>
<dbReference type="InterPro" id="IPR001005">
    <property type="entry name" value="SANT/Myb"/>
</dbReference>
<reference evidence="3" key="2">
    <citation type="submission" date="2023-06" db="EMBL/GenBank/DDBJ databases">
        <authorList>
            <consortium name="Lawrence Berkeley National Laboratory"/>
            <person name="Haridas S."/>
            <person name="Hensen N."/>
            <person name="Bonometti L."/>
            <person name="Westerberg I."/>
            <person name="Brannstrom I.O."/>
            <person name="Guillou S."/>
            <person name="Cros-Aarteil S."/>
            <person name="Calhoun S."/>
            <person name="Kuo A."/>
            <person name="Mondo S."/>
            <person name="Pangilinan J."/>
            <person name="Riley R."/>
            <person name="Labutti K."/>
            <person name="Andreopoulos B."/>
            <person name="Lipzen A."/>
            <person name="Chen C."/>
            <person name="Yanf M."/>
            <person name="Daum C."/>
            <person name="Ng V."/>
            <person name="Clum A."/>
            <person name="Steindorff A."/>
            <person name="Ohm R."/>
            <person name="Martin F."/>
            <person name="Silar P."/>
            <person name="Natvig D."/>
            <person name="Lalanne C."/>
            <person name="Gautier V."/>
            <person name="Ament-Velasquez S.L."/>
            <person name="Kruys A."/>
            <person name="Hutchinson M.I."/>
            <person name="Powell A.J."/>
            <person name="Barry K."/>
            <person name="Miller A.N."/>
            <person name="Grigoriev I.V."/>
            <person name="Debuchy R."/>
            <person name="Gladieux P."/>
            <person name="Thoren M.H."/>
            <person name="Johannesson H."/>
        </authorList>
    </citation>
    <scope>NUCLEOTIDE SEQUENCE</scope>
    <source>
        <strain evidence="3">SMH4131-1</strain>
    </source>
</reference>
<feature type="compositionally biased region" description="Low complexity" evidence="1">
    <location>
        <begin position="396"/>
        <end position="409"/>
    </location>
</feature>
<feature type="compositionally biased region" description="Polar residues" evidence="1">
    <location>
        <begin position="429"/>
        <end position="451"/>
    </location>
</feature>
<dbReference type="AlphaFoldDB" id="A0AAE0IWC8"/>
<feature type="region of interest" description="Disordered" evidence="1">
    <location>
        <begin position="235"/>
        <end position="268"/>
    </location>
</feature>
<evidence type="ECO:0000313" key="4">
    <source>
        <dbReference type="Proteomes" id="UP001286456"/>
    </source>
</evidence>
<sequence length="708" mass="76486">MENPDMNMSMNMNRNRNRTASATVPQAAGSLTPGHPLAPSLSSMRWPPAAIDDIISPYTPANLGIPHTTTIPTLGRPGDFPPDMNAELDFAVKPAPFPPAYWAGMPMPGAYTARNASSDRDLDLALGLINDDFVPSNSHGMQELQDRASWDSVPDIPSPRTLQYALDGFAEFPMDLFSMPSHMPMNNMPALYTSDFDLMQPTTSTVTNTVPGAIPSSRKPEANTLSSANMINSISSQGAATSSDPAGLELPTRIQHDGGPPSFPCHSPWSVAGSPDLSFFASQPGSASLASLGGSYQKQPGDNLAIGLLDQSPAAAWEAAAFGTGTGPTVSPKDLKIQPSPRHFSSTESMSMLASFNDTSSVGSVDGGAAEMPNAYSGRVSNLYPIPSPPTRTQKQPTTLNTQPHTTNTSPKPKTRKQLPDAAPPKPRTPSSATPSNRVGASASATTSNRDTATKTHGRHSQRPVHPSPYPPPSITRRSPSTTDAVNINTASKLPTSNITNKSPRPPGSPTRTPRHAHRYDAAPAVTTRILPRQESNNSDDRSANSNIKSNNTDSDNSPDPDLNELAKKSDERTPEEKNQILLKLKSLGMTYKEIKIIGEFTEPESTLRGRFRTLSKEQKQRVRKPTWTERDIHLLERGVRKHLPAGSDLRQPTGSLKIPWKVVAEYIAANGGSYKFGNSTCRKRWDELVAEQVHQLGKDIRRPFWGQ</sequence>
<dbReference type="PROSITE" id="PS50090">
    <property type="entry name" value="MYB_LIKE"/>
    <property type="match status" value="1"/>
</dbReference>
<protein>
    <recommendedName>
        <fullName evidence="2">Myb-like domain-containing protein</fullName>
    </recommendedName>
</protein>
<reference evidence="3" key="1">
    <citation type="journal article" date="2023" name="Mol. Phylogenet. Evol.">
        <title>Genome-scale phylogeny and comparative genomics of the fungal order Sordariales.</title>
        <authorList>
            <person name="Hensen N."/>
            <person name="Bonometti L."/>
            <person name="Westerberg I."/>
            <person name="Brannstrom I.O."/>
            <person name="Guillou S."/>
            <person name="Cros-Aarteil S."/>
            <person name="Calhoun S."/>
            <person name="Haridas S."/>
            <person name="Kuo A."/>
            <person name="Mondo S."/>
            <person name="Pangilinan J."/>
            <person name="Riley R."/>
            <person name="LaButti K."/>
            <person name="Andreopoulos B."/>
            <person name="Lipzen A."/>
            <person name="Chen C."/>
            <person name="Yan M."/>
            <person name="Daum C."/>
            <person name="Ng V."/>
            <person name="Clum A."/>
            <person name="Steindorff A."/>
            <person name="Ohm R.A."/>
            <person name="Martin F."/>
            <person name="Silar P."/>
            <person name="Natvig D.O."/>
            <person name="Lalanne C."/>
            <person name="Gautier V."/>
            <person name="Ament-Velasquez S.L."/>
            <person name="Kruys A."/>
            <person name="Hutchinson M.I."/>
            <person name="Powell A.J."/>
            <person name="Barry K."/>
            <person name="Miller A.N."/>
            <person name="Grigoriev I.V."/>
            <person name="Debuchy R."/>
            <person name="Gladieux P."/>
            <person name="Hiltunen Thoren M."/>
            <person name="Johannesson H."/>
        </authorList>
    </citation>
    <scope>NUCLEOTIDE SEQUENCE</scope>
    <source>
        <strain evidence="3">SMH4131-1</strain>
    </source>
</reference>
<name>A0AAE0IWC8_9PEZI</name>
<dbReference type="Proteomes" id="UP001286456">
    <property type="component" value="Unassembled WGS sequence"/>
</dbReference>
<comment type="caution">
    <text evidence="3">The sequence shown here is derived from an EMBL/GenBank/DDBJ whole genome shotgun (WGS) entry which is preliminary data.</text>
</comment>
<proteinExistence type="predicted"/>